<evidence type="ECO:0000313" key="2">
    <source>
        <dbReference type="Proteomes" id="UP000003165"/>
    </source>
</evidence>
<sequence length="66" mass="7308">MTRVPYMAYADHHIVERPVCQRCQGTGQRWSNSQEEMVSCVSCCGTGYVIASAYPADEFESDGGEL</sequence>
<name>B9Z4W7_9NEIS</name>
<dbReference type="EMBL" id="ACIS01000006">
    <property type="protein sequence ID" value="EEG08199.1"/>
    <property type="molecule type" value="Genomic_DNA"/>
</dbReference>
<proteinExistence type="predicted"/>
<accession>B9Z4W7</accession>
<evidence type="ECO:0000313" key="1">
    <source>
        <dbReference type="EMBL" id="EEG08199.1"/>
    </source>
</evidence>
<reference evidence="1 2" key="1">
    <citation type="submission" date="2009-02" db="EMBL/GenBank/DDBJ databases">
        <title>Sequencing of the draft genome and assembly of Lutiella nitroferrum 2002.</title>
        <authorList>
            <consortium name="US DOE Joint Genome Institute (JGI-PGF)"/>
            <person name="Lucas S."/>
            <person name="Copeland A."/>
            <person name="Lapidus A."/>
            <person name="Glavina del Rio T."/>
            <person name="Tice H."/>
            <person name="Bruce D."/>
            <person name="Goodwin L."/>
            <person name="Pitluck S."/>
            <person name="Larimer F."/>
            <person name="Land M.L."/>
            <person name="Hauser L."/>
            <person name="Coates J.D."/>
        </authorList>
    </citation>
    <scope>NUCLEOTIDE SEQUENCE [LARGE SCALE GENOMIC DNA]</scope>
    <source>
        <strain evidence="1 2">2002</strain>
    </source>
</reference>
<dbReference type="InterPro" id="IPR036410">
    <property type="entry name" value="HSP_DnaJ_Cys-rich_dom_sf"/>
</dbReference>
<protein>
    <submittedName>
        <fullName evidence="1">Uncharacterized protein</fullName>
    </submittedName>
</protein>
<dbReference type="SUPFAM" id="SSF57938">
    <property type="entry name" value="DnaJ/Hsp40 cysteine-rich domain"/>
    <property type="match status" value="1"/>
</dbReference>
<keyword evidence="2" id="KW-1185">Reference proteome</keyword>
<dbReference type="Proteomes" id="UP000003165">
    <property type="component" value="Unassembled WGS sequence"/>
</dbReference>
<dbReference type="RefSeq" id="WP_008954422.1">
    <property type="nucleotide sequence ID" value="NZ_ACIS01000006.1"/>
</dbReference>
<comment type="caution">
    <text evidence="1">The sequence shown here is derived from an EMBL/GenBank/DDBJ whole genome shotgun (WGS) entry which is preliminary data.</text>
</comment>
<gene>
    <name evidence="1" type="ORF">FuraDRAFT_2402</name>
</gene>
<organism evidence="1 2">
    <name type="scientific">Pseudogulbenkiania ferrooxidans 2002</name>
    <dbReference type="NCBI Taxonomy" id="279714"/>
    <lineage>
        <taxon>Bacteria</taxon>
        <taxon>Pseudomonadati</taxon>
        <taxon>Pseudomonadota</taxon>
        <taxon>Betaproteobacteria</taxon>
        <taxon>Neisseriales</taxon>
        <taxon>Chromobacteriaceae</taxon>
        <taxon>Pseudogulbenkiania</taxon>
    </lineage>
</organism>
<dbReference type="AlphaFoldDB" id="B9Z4W7"/>